<evidence type="ECO:0000256" key="4">
    <source>
        <dbReference type="HAMAP-Rule" id="MF_01672"/>
    </source>
</evidence>
<sequence length="301" mass="34070">MLKVTIELGIAPIGWTNDDMPELGKEVTFEQAIDEMTLAGYKGTEVGNKYPKDPKALKHFLDLRHLKIASAWFSAFLTTKPYEETEAAFIKHRDFLHAMGAKVIVVAEQGHSVQGLLDKSVFDDKPHFTDDEWERLATGLERLGDRAREVGMQIVYHHHMGTGVQTTAEIDRLMTMTDPDKVSLLFDTGHLVLSGEDPLTIFNRYQDRIKHIHFKDVRQQQADEEHKDHLSFLAGVKNGMFTVPGDGMIDFKPIWEAIQESGYDGWIIVEAEQDPAKANPFEYALKAKKYLDATMNIPQSA</sequence>
<dbReference type="NCBIfam" id="TIGR04379">
    <property type="entry name" value="myo_inos_iolE"/>
    <property type="match status" value="1"/>
</dbReference>
<comment type="catalytic activity">
    <reaction evidence="4">
        <text>scyllo-inosose = 3D-3,5/4-trihydroxycyclohexane-1,2-dione + H2O</text>
        <dbReference type="Rhea" id="RHEA:14065"/>
        <dbReference type="ChEBI" id="CHEBI:15377"/>
        <dbReference type="ChEBI" id="CHEBI:17811"/>
        <dbReference type="ChEBI" id="CHEBI:28446"/>
        <dbReference type="EC" id="4.2.1.44"/>
    </reaction>
</comment>
<dbReference type="PANTHER" id="PTHR12110:SF41">
    <property type="entry name" value="INOSOSE DEHYDRATASE"/>
    <property type="match status" value="1"/>
</dbReference>
<dbReference type="GO" id="GO:0019310">
    <property type="term" value="P:inositol catabolic process"/>
    <property type="evidence" value="ECO:0007669"/>
    <property type="project" value="UniProtKB-UniRule"/>
</dbReference>
<feature type="domain" description="Xylose isomerase-like TIM barrel" evidence="5">
    <location>
        <begin position="39"/>
        <end position="282"/>
    </location>
</feature>
<name>A0A826HTN4_LACPA</name>
<dbReference type="GO" id="GO:0030145">
    <property type="term" value="F:manganese ion binding"/>
    <property type="evidence" value="ECO:0007669"/>
    <property type="project" value="UniProtKB-UniRule"/>
</dbReference>
<proteinExistence type="inferred from homology"/>
<comment type="function">
    <text evidence="4">Catalyzes the dehydration of inosose (2-keto-myo-inositol, 2KMI or 2,4,6/3,5-pentahydroxycyclohexanone) to 3D-(3,5/4)-trihydroxycyclohexane-1,2-dione (D-2,3-diketo-4-deoxy-epi-inositol).</text>
</comment>
<evidence type="ECO:0000256" key="2">
    <source>
        <dbReference type="ARBA" id="ARBA00023239"/>
    </source>
</evidence>
<keyword evidence="2 4" id="KW-0456">Lyase</keyword>
<evidence type="ECO:0000256" key="3">
    <source>
        <dbReference type="ARBA" id="ARBA00023285"/>
    </source>
</evidence>
<dbReference type="PANTHER" id="PTHR12110">
    <property type="entry name" value="HYDROXYPYRUVATE ISOMERASE"/>
    <property type="match status" value="1"/>
</dbReference>
<comment type="cofactor">
    <cofactor evidence="4">
        <name>Co(2+)</name>
        <dbReference type="ChEBI" id="CHEBI:48828"/>
    </cofactor>
    <cofactor evidence="4">
        <name>Mn(2+)</name>
        <dbReference type="ChEBI" id="CHEBI:29035"/>
    </cofactor>
</comment>
<dbReference type="Pfam" id="PF01261">
    <property type="entry name" value="AP_endonuc_2"/>
    <property type="match status" value="1"/>
</dbReference>
<dbReference type="Proteomes" id="UP000015927">
    <property type="component" value="Chromosome"/>
</dbReference>
<dbReference type="HAMAP" id="MF_01672">
    <property type="entry name" value="IolE"/>
    <property type="match status" value="1"/>
</dbReference>
<evidence type="ECO:0000259" key="5">
    <source>
        <dbReference type="Pfam" id="PF01261"/>
    </source>
</evidence>
<dbReference type="EC" id="4.2.1.44" evidence="4"/>
<dbReference type="InterPro" id="IPR013022">
    <property type="entry name" value="Xyl_isomerase-like_TIM-brl"/>
</dbReference>
<organism evidence="6 7">
    <name type="scientific">Lacticaseibacillus paracasei subsp. paracasei 8700:2</name>
    <dbReference type="NCBI Taxonomy" id="537973"/>
    <lineage>
        <taxon>Bacteria</taxon>
        <taxon>Bacillati</taxon>
        <taxon>Bacillota</taxon>
        <taxon>Bacilli</taxon>
        <taxon>Lactobacillales</taxon>
        <taxon>Lactobacillaceae</taxon>
        <taxon>Lacticaseibacillus</taxon>
    </lineage>
</organism>
<dbReference type="InterPro" id="IPR036237">
    <property type="entry name" value="Xyl_isomerase-like_sf"/>
</dbReference>
<keyword evidence="3 4" id="KW-0170">Cobalt</keyword>
<dbReference type="EMBL" id="CP002391">
    <property type="protein sequence ID" value="EEQ66344.2"/>
    <property type="molecule type" value="Genomic_DNA"/>
</dbReference>
<reference evidence="6 7" key="1">
    <citation type="submission" date="2010-12" db="EMBL/GenBank/DDBJ databases">
        <title>The Genome Sequence of Lactobacillus paracasei subsp. paracasei strain 8700:2.</title>
        <authorList>
            <consortium name="The Broad Institute Genome Sequencing Platform"/>
            <person name="Ward D."/>
            <person name="Earl A."/>
            <person name="Feldgarden M."/>
            <person name="Young S.K."/>
            <person name="Gargeya S."/>
            <person name="Zeng Q."/>
            <person name="Alvarado L."/>
            <person name="Berlin A."/>
            <person name="Bochicchio J."/>
            <person name="Chapman S.B."/>
            <person name="Chen Z."/>
            <person name="Freedman E."/>
            <person name="Gellesch M."/>
            <person name="Goldberg J."/>
            <person name="Griggs A."/>
            <person name="Gujja S."/>
            <person name="Heilman E."/>
            <person name="Heiman D."/>
            <person name="Howarth C."/>
            <person name="Mehta T."/>
            <person name="Neiman D."/>
            <person name="Pearson M."/>
            <person name="Roberts A."/>
            <person name="Saif S."/>
            <person name="Shea T."/>
            <person name="Shenoy N."/>
            <person name="Sisk P."/>
            <person name="Stolte C."/>
            <person name="Sykes S."/>
            <person name="White J."/>
            <person name="Yandava C."/>
            <person name="Saulnier D."/>
            <person name="Haas B."/>
            <person name="Nusbaum C."/>
            <person name="Birren B."/>
        </authorList>
    </citation>
    <scope>NUCLEOTIDE SEQUENCE [LARGE SCALE GENOMIC DNA]</scope>
    <source>
        <strain evidence="6 7">8700:2</strain>
    </source>
</reference>
<dbReference type="Gene3D" id="3.20.20.150">
    <property type="entry name" value="Divalent-metal-dependent TIM barrel enzymes"/>
    <property type="match status" value="1"/>
</dbReference>
<evidence type="ECO:0000256" key="1">
    <source>
        <dbReference type="ARBA" id="ARBA00023211"/>
    </source>
</evidence>
<dbReference type="SUPFAM" id="SSF51658">
    <property type="entry name" value="Xylose isomerase-like"/>
    <property type="match status" value="1"/>
</dbReference>
<evidence type="ECO:0000313" key="7">
    <source>
        <dbReference type="Proteomes" id="UP000015927"/>
    </source>
</evidence>
<evidence type="ECO:0000313" key="6">
    <source>
        <dbReference type="EMBL" id="EEQ66344.2"/>
    </source>
</evidence>
<dbReference type="InterPro" id="IPR050312">
    <property type="entry name" value="IolE/XylAMocC-like"/>
</dbReference>
<dbReference type="InterPro" id="IPR023952">
    <property type="entry name" value="IolE"/>
</dbReference>
<comment type="pathway">
    <text evidence="4">Polyol metabolism; myo-inositol degradation into acetyl-CoA; acetyl-CoA from myo-inositol: step 2/7.</text>
</comment>
<protein>
    <recommendedName>
        <fullName evidence="4">Inosose dehydratase</fullName>
        <ecNumber evidence="4">4.2.1.44</ecNumber>
    </recommendedName>
    <alternativeName>
        <fullName evidence="4">2-keto-myo-inositol dehydratase</fullName>
        <shortName evidence="4">2KMI dehydratase</shortName>
    </alternativeName>
</protein>
<comment type="cofactor">
    <cofactor evidence="4">
        <name>glutathione</name>
        <dbReference type="ChEBI" id="CHEBI:57925"/>
    </cofactor>
</comment>
<gene>
    <name evidence="4" type="primary">iolE</name>
    <name evidence="6" type="ORF">LBPG_01793</name>
</gene>
<keyword evidence="1 4" id="KW-0464">Manganese</keyword>
<dbReference type="KEGG" id="lpi:LBPG_01793"/>
<accession>A0A826HTN4</accession>
<dbReference type="InterPro" id="IPR030823">
    <property type="entry name" value="IolE/MocC"/>
</dbReference>
<dbReference type="UniPathway" id="UPA00076">
    <property type="reaction ID" value="UER00144"/>
</dbReference>
<dbReference type="AlphaFoldDB" id="A0A826HTN4"/>
<comment type="similarity">
    <text evidence="4">Belongs to the IolE/MocC family.</text>
</comment>
<dbReference type="GO" id="GO:0050114">
    <property type="term" value="F:myo-inosose-2 dehydratase activity"/>
    <property type="evidence" value="ECO:0007669"/>
    <property type="project" value="UniProtKB-UniRule"/>
</dbReference>